<evidence type="ECO:0000313" key="1">
    <source>
        <dbReference type="EMBL" id="CUP04292.1"/>
    </source>
</evidence>
<evidence type="ECO:0000313" key="7">
    <source>
        <dbReference type="Proteomes" id="UP000427825"/>
    </source>
</evidence>
<dbReference type="Proteomes" id="UP000427825">
    <property type="component" value="Unassembled WGS sequence"/>
</dbReference>
<reference evidence="7 8" key="2">
    <citation type="journal article" date="2019" name="Nat. Med.">
        <title>A library of human gut bacterial isolates paired with longitudinal multiomics data enables mechanistic microbiome research.</title>
        <authorList>
            <person name="Poyet M."/>
            <person name="Groussin M."/>
            <person name="Gibbons S.M."/>
            <person name="Avila-Pacheco J."/>
            <person name="Jiang X."/>
            <person name="Kearney S.M."/>
            <person name="Perrotta A.R."/>
            <person name="Berdy B."/>
            <person name="Zhao S."/>
            <person name="Lieberman T.D."/>
            <person name="Swanson P.K."/>
            <person name="Smith M."/>
            <person name="Roesemann S."/>
            <person name="Alexander J.E."/>
            <person name="Rich S.A."/>
            <person name="Livny J."/>
            <person name="Vlamakis H."/>
            <person name="Clish C."/>
            <person name="Bullock K."/>
            <person name="Deik A."/>
            <person name="Scott J."/>
            <person name="Pierce K.A."/>
            <person name="Xavier R.J."/>
            <person name="Alm E.J."/>
        </authorList>
    </citation>
    <scope>NUCLEOTIDE SEQUENCE [LARGE SCALE GENOMIC DNA]</scope>
    <source>
        <strain evidence="4 8">BIOML-A21</strain>
        <strain evidence="3 7">BIOML-A25</strain>
    </source>
</reference>
<dbReference type="RefSeq" id="WP_022042074.1">
    <property type="nucleotide sequence ID" value="NZ_CAXSUM010000018.1"/>
</dbReference>
<dbReference type="Proteomes" id="UP000095725">
    <property type="component" value="Unassembled WGS sequence"/>
</dbReference>
<organism evidence="1 5">
    <name type="scientific">Bacteroides caccae</name>
    <dbReference type="NCBI Taxonomy" id="47678"/>
    <lineage>
        <taxon>Bacteria</taxon>
        <taxon>Pseudomonadati</taxon>
        <taxon>Bacteroidota</taxon>
        <taxon>Bacteroidia</taxon>
        <taxon>Bacteroidales</taxon>
        <taxon>Bacteroidaceae</taxon>
        <taxon>Bacteroides</taxon>
    </lineage>
</organism>
<dbReference type="AlphaFoldDB" id="A0A174JX03"/>
<protein>
    <submittedName>
        <fullName evidence="3">Molybdenum ABC transporter ATP-binding protein</fullName>
    </submittedName>
</protein>
<evidence type="ECO:0000313" key="2">
    <source>
        <dbReference type="EMBL" id="CUP57026.1"/>
    </source>
</evidence>
<evidence type="ECO:0000313" key="4">
    <source>
        <dbReference type="EMBL" id="KAA5486602.1"/>
    </source>
</evidence>
<gene>
    <name evidence="1" type="ORF">ERS852494_01421</name>
    <name evidence="2" type="ORF">ERS852558_00484</name>
    <name evidence="4" type="ORF">F2Y35_20900</name>
    <name evidence="3" type="ORF">F2Y39_12835</name>
</gene>
<evidence type="ECO:0000313" key="3">
    <source>
        <dbReference type="EMBL" id="KAA5476815.1"/>
    </source>
</evidence>
<dbReference type="EMBL" id="VVYF01000027">
    <property type="protein sequence ID" value="KAA5486602.1"/>
    <property type="molecule type" value="Genomic_DNA"/>
</dbReference>
<proteinExistence type="predicted"/>
<sequence>MGIATKFAKWDVPALATLKGCKAYQLREQLNDGEKLSRADKNWLTEAINRNSYFRRGIPVMGWKFDFTDAVHLYWVKQFRQIHEYYAIDKTSLRAILFGKVDEIVELI</sequence>
<keyword evidence="3" id="KW-0067">ATP-binding</keyword>
<accession>A0A174JX03</accession>
<dbReference type="Proteomes" id="UP000491168">
    <property type="component" value="Unassembled WGS sequence"/>
</dbReference>
<keyword evidence="3" id="KW-0547">Nucleotide-binding</keyword>
<dbReference type="STRING" id="47678.ERS852494_01421"/>
<evidence type="ECO:0000313" key="5">
    <source>
        <dbReference type="Proteomes" id="UP000095657"/>
    </source>
</evidence>
<reference evidence="5 6" key="1">
    <citation type="submission" date="2015-09" db="EMBL/GenBank/DDBJ databases">
        <authorList>
            <consortium name="Pathogen Informatics"/>
        </authorList>
    </citation>
    <scope>NUCLEOTIDE SEQUENCE [LARGE SCALE GENOMIC DNA]</scope>
    <source>
        <strain evidence="1 5">2789STDY5834880</strain>
        <strain evidence="2 6">2789STDY5834946</strain>
    </source>
</reference>
<evidence type="ECO:0000313" key="6">
    <source>
        <dbReference type="Proteomes" id="UP000095725"/>
    </source>
</evidence>
<evidence type="ECO:0000313" key="8">
    <source>
        <dbReference type="Proteomes" id="UP000491168"/>
    </source>
</evidence>
<dbReference type="Proteomes" id="UP000095657">
    <property type="component" value="Unassembled WGS sequence"/>
</dbReference>
<dbReference type="EMBL" id="CZAI01000002">
    <property type="protein sequence ID" value="CUP04292.1"/>
    <property type="molecule type" value="Genomic_DNA"/>
</dbReference>
<dbReference type="GO" id="GO:0005524">
    <property type="term" value="F:ATP binding"/>
    <property type="evidence" value="ECO:0007669"/>
    <property type="project" value="UniProtKB-KW"/>
</dbReference>
<dbReference type="EMBL" id="CZBL01000002">
    <property type="protein sequence ID" value="CUP57026.1"/>
    <property type="molecule type" value="Genomic_DNA"/>
</dbReference>
<dbReference type="EMBL" id="VVYJ01000006">
    <property type="protein sequence ID" value="KAA5476815.1"/>
    <property type="molecule type" value="Genomic_DNA"/>
</dbReference>
<name>A0A174JX03_9BACE</name>